<gene>
    <name evidence="2" type="ORF">SAMN05444483_102136</name>
</gene>
<protein>
    <submittedName>
        <fullName evidence="2">mRNA interferase RelE/StbE</fullName>
    </submittedName>
</protein>
<dbReference type="Proteomes" id="UP000183945">
    <property type="component" value="Unassembled WGS sequence"/>
</dbReference>
<evidence type="ECO:0000256" key="1">
    <source>
        <dbReference type="ARBA" id="ARBA00022649"/>
    </source>
</evidence>
<dbReference type="SUPFAM" id="SSF143011">
    <property type="entry name" value="RelE-like"/>
    <property type="match status" value="1"/>
</dbReference>
<dbReference type="InterPro" id="IPR035093">
    <property type="entry name" value="RelE/ParE_toxin_dom_sf"/>
</dbReference>
<dbReference type="InterPro" id="IPR052747">
    <property type="entry name" value="TA_system_RelE_toxin"/>
</dbReference>
<keyword evidence="3" id="KW-1185">Reference proteome</keyword>
<dbReference type="Pfam" id="PF05016">
    <property type="entry name" value="ParE_toxin"/>
    <property type="match status" value="1"/>
</dbReference>
<dbReference type="OrthoDB" id="5570653at2"/>
<dbReference type="InterPro" id="IPR007712">
    <property type="entry name" value="RelE/ParE_toxin"/>
</dbReference>
<evidence type="ECO:0000313" key="3">
    <source>
        <dbReference type="Proteomes" id="UP000183945"/>
    </source>
</evidence>
<dbReference type="STRING" id="1073325.SAMN05444483_102136"/>
<dbReference type="EMBL" id="FQVT01000002">
    <property type="protein sequence ID" value="SHF71200.1"/>
    <property type="molecule type" value="Genomic_DNA"/>
</dbReference>
<organism evidence="2 3">
    <name type="scientific">Salegentibacter echinorum</name>
    <dbReference type="NCBI Taxonomy" id="1073325"/>
    <lineage>
        <taxon>Bacteria</taxon>
        <taxon>Pseudomonadati</taxon>
        <taxon>Bacteroidota</taxon>
        <taxon>Flavobacteriia</taxon>
        <taxon>Flavobacteriales</taxon>
        <taxon>Flavobacteriaceae</taxon>
        <taxon>Salegentibacter</taxon>
    </lineage>
</organism>
<dbReference type="Gene3D" id="3.30.2310.20">
    <property type="entry name" value="RelE-like"/>
    <property type="match status" value="1"/>
</dbReference>
<reference evidence="3" key="1">
    <citation type="submission" date="2016-11" db="EMBL/GenBank/DDBJ databases">
        <authorList>
            <person name="Varghese N."/>
            <person name="Submissions S."/>
        </authorList>
    </citation>
    <scope>NUCLEOTIDE SEQUENCE [LARGE SCALE GENOMIC DNA]</scope>
    <source>
        <strain evidence="3">DSM 24579</strain>
    </source>
</reference>
<dbReference type="AlphaFoldDB" id="A0A1M5DW91"/>
<proteinExistence type="predicted"/>
<accession>A0A1M5DW91</accession>
<evidence type="ECO:0000313" key="2">
    <source>
        <dbReference type="EMBL" id="SHF71200.1"/>
    </source>
</evidence>
<dbReference type="PANTHER" id="PTHR38813:SF1">
    <property type="entry name" value="TOXIN RELE1-RELATED"/>
    <property type="match status" value="1"/>
</dbReference>
<dbReference type="PANTHER" id="PTHR38813">
    <property type="match status" value="1"/>
</dbReference>
<name>A0A1M5DW91_SALEC</name>
<keyword evidence="1" id="KW-1277">Toxin-antitoxin system</keyword>
<sequence length="89" mass="10714">MIITYHSKFKKDIQKIKDEKLRKSLLDKIQNLKDCSNIEEILGIKKLKNHPTAYRMRIGNYRLGFFVEGARSLRLQRFVKRNDIYKLFP</sequence>